<dbReference type="InterPro" id="IPR015517">
    <property type="entry name" value="dCMP_deaminase-rel"/>
</dbReference>
<dbReference type="PANTHER" id="PTHR11086">
    <property type="entry name" value="DEOXYCYTIDYLATE DEAMINASE-RELATED"/>
    <property type="match status" value="1"/>
</dbReference>
<dbReference type="KEGG" id="nall:PP769_05980"/>
<dbReference type="GO" id="GO:0008270">
    <property type="term" value="F:zinc ion binding"/>
    <property type="evidence" value="ECO:0007669"/>
    <property type="project" value="InterPro"/>
</dbReference>
<dbReference type="InterPro" id="IPR016193">
    <property type="entry name" value="Cytidine_deaminase-like"/>
</dbReference>
<evidence type="ECO:0000259" key="5">
    <source>
        <dbReference type="PROSITE" id="PS51747"/>
    </source>
</evidence>
<protein>
    <submittedName>
        <fullName evidence="6">Deaminase</fullName>
    </submittedName>
</protein>
<dbReference type="InterPro" id="IPR016192">
    <property type="entry name" value="APOBEC/CMP_deaminase_Zn-bd"/>
</dbReference>
<dbReference type="AlphaFoldDB" id="A0AA96GI33"/>
<evidence type="ECO:0000313" key="7">
    <source>
        <dbReference type="Proteomes" id="UP001302719"/>
    </source>
</evidence>
<sequence length="236" mass="26911">MAVGTNDVPKFGGGLYWGEDSDDAREFHGGWDTRDRKKEETFAEILKVLKENEWLGENLKNLEIPELVKRATPLLKRTRLFNLIEFGRATHAEMEALLSAARRGISIKDCTLYTTTFPCHDCARHIVASGIRKVVYIEPYAKSLASQFHLDSFLVDQNIETSGFVSCHSFVGIAPRVYMELFPMLQRKDKEGRVKLWNREIAIPRMHSSPLAYMDNEAKEAKTLSEKMNEAGFKPI</sequence>
<keyword evidence="2" id="KW-0479">Metal-binding</keyword>
<proteinExistence type="inferred from homology"/>
<dbReference type="Gene3D" id="3.40.140.10">
    <property type="entry name" value="Cytidine Deaminase, domain 2"/>
    <property type="match status" value="1"/>
</dbReference>
<gene>
    <name evidence="6" type="ORF">PP769_05980</name>
</gene>
<dbReference type="SUPFAM" id="SSF53927">
    <property type="entry name" value="Cytidine deaminase-like"/>
    <property type="match status" value="1"/>
</dbReference>
<dbReference type="PROSITE" id="PS00903">
    <property type="entry name" value="CYT_DCMP_DEAMINASES_1"/>
    <property type="match status" value="1"/>
</dbReference>
<dbReference type="PROSITE" id="PS51747">
    <property type="entry name" value="CYT_DCMP_DEAMINASES_2"/>
    <property type="match status" value="1"/>
</dbReference>
<evidence type="ECO:0000256" key="3">
    <source>
        <dbReference type="ARBA" id="ARBA00022801"/>
    </source>
</evidence>
<dbReference type="GO" id="GO:0005737">
    <property type="term" value="C:cytoplasm"/>
    <property type="evidence" value="ECO:0007669"/>
    <property type="project" value="TreeGrafter"/>
</dbReference>
<feature type="domain" description="CMP/dCMP-type deaminase" evidence="5">
    <location>
        <begin position="36"/>
        <end position="161"/>
    </location>
</feature>
<dbReference type="Proteomes" id="UP001302719">
    <property type="component" value="Chromosome"/>
</dbReference>
<dbReference type="Pfam" id="PF00383">
    <property type="entry name" value="dCMP_cyt_deam_1"/>
    <property type="match status" value="1"/>
</dbReference>
<keyword evidence="3" id="KW-0378">Hydrolase</keyword>
<evidence type="ECO:0000256" key="1">
    <source>
        <dbReference type="ARBA" id="ARBA00006576"/>
    </source>
</evidence>
<keyword evidence="4" id="KW-0862">Zinc</keyword>
<dbReference type="InterPro" id="IPR002125">
    <property type="entry name" value="CMP_dCMP_dom"/>
</dbReference>
<organism evidence="6 7">
    <name type="scientific">Candidatus Nitrospira allomarina</name>
    <dbReference type="NCBI Taxonomy" id="3020900"/>
    <lineage>
        <taxon>Bacteria</taxon>
        <taxon>Pseudomonadati</taxon>
        <taxon>Nitrospirota</taxon>
        <taxon>Nitrospiria</taxon>
        <taxon>Nitrospirales</taxon>
        <taxon>Nitrospiraceae</taxon>
        <taxon>Nitrospira</taxon>
    </lineage>
</organism>
<accession>A0AA96GI33</accession>
<evidence type="ECO:0000256" key="2">
    <source>
        <dbReference type="ARBA" id="ARBA00022723"/>
    </source>
</evidence>
<dbReference type="GO" id="GO:0004132">
    <property type="term" value="F:dCMP deaminase activity"/>
    <property type="evidence" value="ECO:0007669"/>
    <property type="project" value="TreeGrafter"/>
</dbReference>
<keyword evidence="7" id="KW-1185">Reference proteome</keyword>
<comment type="similarity">
    <text evidence="1">Belongs to the cytidine and deoxycytidylate deaminase family.</text>
</comment>
<dbReference type="EMBL" id="CP116967">
    <property type="protein sequence ID" value="WNM59313.1"/>
    <property type="molecule type" value="Genomic_DNA"/>
</dbReference>
<evidence type="ECO:0000313" key="6">
    <source>
        <dbReference type="EMBL" id="WNM59313.1"/>
    </source>
</evidence>
<name>A0AA96GI33_9BACT</name>
<dbReference type="PANTHER" id="PTHR11086:SF18">
    <property type="entry name" value="DEOXYCYTIDYLATE DEAMINASE"/>
    <property type="match status" value="1"/>
</dbReference>
<reference evidence="6 7" key="1">
    <citation type="submission" date="2023-01" db="EMBL/GenBank/DDBJ databases">
        <title>Cultivation and genomic characterization of new, ubiquitous marine nitrite-oxidizing bacteria from the Nitrospirales.</title>
        <authorList>
            <person name="Mueller A.J."/>
            <person name="Daebeler A."/>
            <person name="Herbold C.W."/>
            <person name="Kirkegaard R.H."/>
            <person name="Daims H."/>
        </authorList>
    </citation>
    <scope>NUCLEOTIDE SEQUENCE [LARGE SCALE GENOMIC DNA]</scope>
    <source>
        <strain evidence="6 7">VA</strain>
    </source>
</reference>
<evidence type="ECO:0000256" key="4">
    <source>
        <dbReference type="ARBA" id="ARBA00022833"/>
    </source>
</evidence>